<feature type="transmembrane region" description="Helical" evidence="8">
    <location>
        <begin position="490"/>
        <end position="509"/>
    </location>
</feature>
<keyword evidence="10" id="KW-1185">Reference proteome</keyword>
<organism evidence="9 10">
    <name type="scientific">Guyanagaster necrorhizus</name>
    <dbReference type="NCBI Taxonomy" id="856835"/>
    <lineage>
        <taxon>Eukaryota</taxon>
        <taxon>Fungi</taxon>
        <taxon>Dikarya</taxon>
        <taxon>Basidiomycota</taxon>
        <taxon>Agaricomycotina</taxon>
        <taxon>Agaricomycetes</taxon>
        <taxon>Agaricomycetidae</taxon>
        <taxon>Agaricales</taxon>
        <taxon>Marasmiineae</taxon>
        <taxon>Physalacriaceae</taxon>
        <taxon>Guyanagaster</taxon>
    </lineage>
</organism>
<dbReference type="NCBIfam" id="TIGR00801">
    <property type="entry name" value="ncs2"/>
    <property type="match status" value="1"/>
</dbReference>
<proteinExistence type="inferred from homology"/>
<feature type="transmembrane region" description="Helical" evidence="8">
    <location>
        <begin position="529"/>
        <end position="552"/>
    </location>
</feature>
<feature type="transmembrane region" description="Helical" evidence="8">
    <location>
        <begin position="461"/>
        <end position="483"/>
    </location>
</feature>
<dbReference type="Proteomes" id="UP000812287">
    <property type="component" value="Unassembled WGS sequence"/>
</dbReference>
<feature type="transmembrane region" description="Helical" evidence="8">
    <location>
        <begin position="139"/>
        <end position="162"/>
    </location>
</feature>
<evidence type="ECO:0000313" key="9">
    <source>
        <dbReference type="EMBL" id="KAG7447780.1"/>
    </source>
</evidence>
<feature type="region of interest" description="Disordered" evidence="7">
    <location>
        <begin position="1"/>
        <end position="30"/>
    </location>
</feature>
<dbReference type="GO" id="GO:0005886">
    <property type="term" value="C:plasma membrane"/>
    <property type="evidence" value="ECO:0007669"/>
    <property type="project" value="TreeGrafter"/>
</dbReference>
<evidence type="ECO:0000256" key="5">
    <source>
        <dbReference type="ARBA" id="ARBA00022989"/>
    </source>
</evidence>
<dbReference type="Pfam" id="PF00860">
    <property type="entry name" value="Xan_ur_permease"/>
    <property type="match status" value="1"/>
</dbReference>
<dbReference type="GeneID" id="66111789"/>
<dbReference type="EMBL" id="MU250531">
    <property type="protein sequence ID" value="KAG7447780.1"/>
    <property type="molecule type" value="Genomic_DNA"/>
</dbReference>
<keyword evidence="5 8" id="KW-1133">Transmembrane helix</keyword>
<dbReference type="RefSeq" id="XP_043041280.1">
    <property type="nucleotide sequence ID" value="XM_043189492.1"/>
</dbReference>
<feature type="transmembrane region" description="Helical" evidence="8">
    <location>
        <begin position="434"/>
        <end position="455"/>
    </location>
</feature>
<evidence type="ECO:0000256" key="2">
    <source>
        <dbReference type="ARBA" id="ARBA00008821"/>
    </source>
</evidence>
<dbReference type="PANTHER" id="PTHR42810:SF2">
    <property type="entry name" value="PURINE PERMEASE C1399.01C-RELATED"/>
    <property type="match status" value="1"/>
</dbReference>
<reference evidence="9" key="1">
    <citation type="submission" date="2020-11" db="EMBL/GenBank/DDBJ databases">
        <title>Adaptations for nitrogen fixation in a non-lichenized fungal sporocarp promotes dispersal by wood-feeding termites.</title>
        <authorList>
            <consortium name="DOE Joint Genome Institute"/>
            <person name="Koch R.A."/>
            <person name="Yoon G."/>
            <person name="Arayal U."/>
            <person name="Lail K."/>
            <person name="Amirebrahimi M."/>
            <person name="Labutti K."/>
            <person name="Lipzen A."/>
            <person name="Riley R."/>
            <person name="Barry K."/>
            <person name="Henrissat B."/>
            <person name="Grigoriev I.V."/>
            <person name="Herr J.R."/>
            <person name="Aime M.C."/>
        </authorList>
    </citation>
    <scope>NUCLEOTIDE SEQUENCE</scope>
    <source>
        <strain evidence="9">MCA 3950</strain>
    </source>
</reference>
<evidence type="ECO:0000256" key="6">
    <source>
        <dbReference type="ARBA" id="ARBA00023136"/>
    </source>
</evidence>
<feature type="transmembrane region" description="Helical" evidence="8">
    <location>
        <begin position="189"/>
        <end position="210"/>
    </location>
</feature>
<comment type="caution">
    <text evidence="9">The sequence shown here is derived from an EMBL/GenBank/DDBJ whole genome shotgun (WGS) entry which is preliminary data.</text>
</comment>
<keyword evidence="3" id="KW-0813">Transport</keyword>
<comment type="similarity">
    <text evidence="2">Belongs to the nucleobase:cation symporter-2 (NCS2) (TC 2.A.40) family.</text>
</comment>
<feature type="compositionally biased region" description="Acidic residues" evidence="7">
    <location>
        <begin position="563"/>
        <end position="576"/>
    </location>
</feature>
<name>A0A9P7VWL6_9AGAR</name>
<dbReference type="InterPro" id="IPR006042">
    <property type="entry name" value="Xan_ur_permease"/>
</dbReference>
<sequence length="583" mass="61967">MSSGIPTSQPKPIAQPQVHSRQAALKERTSRITKKITTRDGWLGDYDYGWLCMPALPYAKQKRAPPFYALDQDLPLILAISSGFQHSLAMLAGLITPPIIFASALSLDDELSAYMISASLIGCGDLVQMSRIPLFGGYYLGTGLITVVGTSFATLSTANAIFDAMYTDGTCSSTTADDGTVTRLACPDAYGKVLGTSLICSFLEIFMSFVPARRLKRIFPPIVTGTVIVMIGASLIGSSGIPNWGGGSNDCMDHPTSGYFELCPNIAAPRPLPWGSAEFIGLGFLSFVTIMLTEMFGSPFLKNISIVVGLAVGCIVSGAAGYIDGSSISSAPAITFLWVHTFKIGVYPPAILPMLAVYVSVAMEAIGDITASAEVSRVAVDDLEFDSRIQGGVLSDGVGGFFSALFTVTPLSIFAQNNGVIAITRCANRTAGRWCCFFLILFGVLGKISGVFLAIPNPVLGGVTTFLFATVATSGIRVLAYNAFTRRDRFVLAAALSFGFGDLLVPTIFEHLFDGVNNPSKGLQGLFDSITIILSTPFLAAGIMAVILNLTLPQELDEHEREHDDDDDGAELAEVESQEHKSG</sequence>
<feature type="transmembrane region" description="Helical" evidence="8">
    <location>
        <begin position="304"/>
        <end position="323"/>
    </location>
</feature>
<dbReference type="PROSITE" id="PS01116">
    <property type="entry name" value="XANTH_URACIL_PERMASE"/>
    <property type="match status" value="1"/>
</dbReference>
<feature type="compositionally biased region" description="Polar residues" evidence="7">
    <location>
        <begin position="1"/>
        <end position="10"/>
    </location>
</feature>
<dbReference type="OrthoDB" id="1641903at2759"/>
<feature type="transmembrane region" description="Helical" evidence="8">
    <location>
        <begin position="222"/>
        <end position="241"/>
    </location>
</feature>
<keyword evidence="6 8" id="KW-0472">Membrane</keyword>
<feature type="transmembrane region" description="Helical" evidence="8">
    <location>
        <begin position="335"/>
        <end position="359"/>
    </location>
</feature>
<evidence type="ECO:0000256" key="8">
    <source>
        <dbReference type="SAM" id="Phobius"/>
    </source>
</evidence>
<dbReference type="GO" id="GO:0000324">
    <property type="term" value="C:fungal-type vacuole"/>
    <property type="evidence" value="ECO:0007669"/>
    <property type="project" value="TreeGrafter"/>
</dbReference>
<dbReference type="InterPro" id="IPR006043">
    <property type="entry name" value="NCS2"/>
</dbReference>
<comment type="subcellular location">
    <subcellularLocation>
        <location evidence="1">Membrane</location>
        <topology evidence="1">Multi-pass membrane protein</topology>
    </subcellularLocation>
</comment>
<evidence type="ECO:0000256" key="4">
    <source>
        <dbReference type="ARBA" id="ARBA00022692"/>
    </source>
</evidence>
<gene>
    <name evidence="9" type="ORF">BT62DRAFT_980217</name>
</gene>
<keyword evidence="4 8" id="KW-0812">Transmembrane</keyword>
<dbReference type="PANTHER" id="PTHR42810">
    <property type="entry name" value="PURINE PERMEASE C1399.01C-RELATED"/>
    <property type="match status" value="1"/>
</dbReference>
<evidence type="ECO:0000256" key="7">
    <source>
        <dbReference type="SAM" id="MobiDB-lite"/>
    </source>
</evidence>
<evidence type="ECO:0000256" key="1">
    <source>
        <dbReference type="ARBA" id="ARBA00004141"/>
    </source>
</evidence>
<evidence type="ECO:0000313" key="10">
    <source>
        <dbReference type="Proteomes" id="UP000812287"/>
    </source>
</evidence>
<evidence type="ECO:0000256" key="3">
    <source>
        <dbReference type="ARBA" id="ARBA00022448"/>
    </source>
</evidence>
<protein>
    <submittedName>
        <fullName evidence="9">Xanthine/uracil permease</fullName>
    </submittedName>
</protein>
<feature type="region of interest" description="Disordered" evidence="7">
    <location>
        <begin position="557"/>
        <end position="583"/>
    </location>
</feature>
<dbReference type="GO" id="GO:0042907">
    <property type="term" value="F:xanthine transmembrane transporter activity"/>
    <property type="evidence" value="ECO:0007669"/>
    <property type="project" value="TreeGrafter"/>
</dbReference>
<feature type="transmembrane region" description="Helical" evidence="8">
    <location>
        <begin position="279"/>
        <end position="297"/>
    </location>
</feature>
<accession>A0A9P7VWL6</accession>
<dbReference type="AlphaFoldDB" id="A0A9P7VWL6"/>